<gene>
    <name evidence="12" type="ORF">FTW19_02995</name>
</gene>
<keyword evidence="4" id="KW-0902">Two-component regulatory system</keyword>
<dbReference type="Gene3D" id="1.10.10.10">
    <property type="entry name" value="Winged helix-like DNA-binding domain superfamily/Winged helix DNA-binding domain"/>
    <property type="match status" value="1"/>
</dbReference>
<evidence type="ECO:0000256" key="9">
    <source>
        <dbReference type="PROSITE-ProRule" id="PRU01091"/>
    </source>
</evidence>
<name>A0A5B9EM39_9BACT</name>
<dbReference type="PROSITE" id="PS51755">
    <property type="entry name" value="OMPR_PHOB"/>
    <property type="match status" value="1"/>
</dbReference>
<dbReference type="InterPro" id="IPR001867">
    <property type="entry name" value="OmpR/PhoB-type_DNA-bd"/>
</dbReference>
<reference evidence="12 13" key="1">
    <citation type="submission" date="2019-08" db="EMBL/GenBank/DDBJ databases">
        <title>Complete genome sequence of Terriglobus albidus strain ORNL.</title>
        <authorList>
            <person name="Podar M."/>
        </authorList>
    </citation>
    <scope>NUCLEOTIDE SEQUENCE [LARGE SCALE GENOMIC DNA]</scope>
    <source>
        <strain evidence="12 13">ORNL</strain>
    </source>
</reference>
<dbReference type="SUPFAM" id="SSF52172">
    <property type="entry name" value="CheY-like"/>
    <property type="match status" value="1"/>
</dbReference>
<keyword evidence="3 8" id="KW-0597">Phosphoprotein</keyword>
<evidence type="ECO:0000259" key="11">
    <source>
        <dbReference type="PROSITE" id="PS51755"/>
    </source>
</evidence>
<dbReference type="Gene3D" id="3.40.50.2300">
    <property type="match status" value="1"/>
</dbReference>
<dbReference type="InterPro" id="IPR036388">
    <property type="entry name" value="WH-like_DNA-bd_sf"/>
</dbReference>
<dbReference type="PANTHER" id="PTHR48111">
    <property type="entry name" value="REGULATOR OF RPOS"/>
    <property type="match status" value="1"/>
</dbReference>
<accession>A0A5B9EM39</accession>
<evidence type="ECO:0000256" key="3">
    <source>
        <dbReference type="ARBA" id="ARBA00022553"/>
    </source>
</evidence>
<evidence type="ECO:0000313" key="13">
    <source>
        <dbReference type="Proteomes" id="UP000321820"/>
    </source>
</evidence>
<evidence type="ECO:0000256" key="2">
    <source>
        <dbReference type="ARBA" id="ARBA00022490"/>
    </source>
</evidence>
<keyword evidence="5" id="KW-0805">Transcription regulation</keyword>
<dbReference type="Pfam" id="PF00072">
    <property type="entry name" value="Response_reg"/>
    <property type="match status" value="1"/>
</dbReference>
<dbReference type="InterPro" id="IPR016032">
    <property type="entry name" value="Sig_transdc_resp-reg_C-effctor"/>
</dbReference>
<feature type="domain" description="Response regulatory" evidence="10">
    <location>
        <begin position="10"/>
        <end position="123"/>
    </location>
</feature>
<dbReference type="GO" id="GO:0005829">
    <property type="term" value="C:cytosol"/>
    <property type="evidence" value="ECO:0007669"/>
    <property type="project" value="TreeGrafter"/>
</dbReference>
<evidence type="ECO:0000313" key="12">
    <source>
        <dbReference type="EMBL" id="QEE31146.1"/>
    </source>
</evidence>
<dbReference type="SMART" id="SM00448">
    <property type="entry name" value="REC"/>
    <property type="match status" value="1"/>
</dbReference>
<dbReference type="InterPro" id="IPR001789">
    <property type="entry name" value="Sig_transdc_resp-reg_receiver"/>
</dbReference>
<evidence type="ECO:0000259" key="10">
    <source>
        <dbReference type="PROSITE" id="PS50110"/>
    </source>
</evidence>
<keyword evidence="7" id="KW-0804">Transcription</keyword>
<comment type="subcellular location">
    <subcellularLocation>
        <location evidence="1">Cytoplasm</location>
    </subcellularLocation>
</comment>
<dbReference type="GO" id="GO:0032993">
    <property type="term" value="C:protein-DNA complex"/>
    <property type="evidence" value="ECO:0007669"/>
    <property type="project" value="TreeGrafter"/>
</dbReference>
<feature type="DNA-binding region" description="OmpR/PhoB-type" evidence="9">
    <location>
        <begin position="132"/>
        <end position="231"/>
    </location>
</feature>
<feature type="modified residue" description="4-aspartylphosphate" evidence="8">
    <location>
        <position position="59"/>
    </location>
</feature>
<dbReference type="GO" id="GO:0006355">
    <property type="term" value="P:regulation of DNA-templated transcription"/>
    <property type="evidence" value="ECO:0007669"/>
    <property type="project" value="InterPro"/>
</dbReference>
<dbReference type="Pfam" id="PF00486">
    <property type="entry name" value="Trans_reg_C"/>
    <property type="match status" value="1"/>
</dbReference>
<evidence type="ECO:0000256" key="8">
    <source>
        <dbReference type="PROSITE-ProRule" id="PRU00169"/>
    </source>
</evidence>
<sequence>MQVEQGNAPSLLVIDDDIELCGMLRSLLEMEQFAVAVRHDVVSGLAEALSGRHRLVVLDIMLPGGDGRALLRDLRTRTAIPVIMLTARGEATDRISGLEDGADDYLAKPFNPGELIARIRAVLRRHAPPAPADIIVVGDITVEVANRRALRDGVSMDLTSAEFDLLVVLLRRAGDCVTRDDLSQQALGRPMGPVDRSIDNHMSNLRRKLGPHADGRERIRNIRSVGYCYTGSSHV</sequence>
<proteinExistence type="predicted"/>
<dbReference type="InterPro" id="IPR039420">
    <property type="entry name" value="WalR-like"/>
</dbReference>
<dbReference type="Proteomes" id="UP000321820">
    <property type="component" value="Chromosome"/>
</dbReference>
<evidence type="ECO:0000256" key="5">
    <source>
        <dbReference type="ARBA" id="ARBA00023015"/>
    </source>
</evidence>
<dbReference type="Gene3D" id="6.10.250.690">
    <property type="match status" value="1"/>
</dbReference>
<keyword evidence="13" id="KW-1185">Reference proteome</keyword>
<protein>
    <submittedName>
        <fullName evidence="12">Response regulator transcription factor</fullName>
    </submittedName>
</protein>
<dbReference type="SMART" id="SM00862">
    <property type="entry name" value="Trans_reg_C"/>
    <property type="match status" value="1"/>
</dbReference>
<dbReference type="GO" id="GO:0000156">
    <property type="term" value="F:phosphorelay response regulator activity"/>
    <property type="evidence" value="ECO:0007669"/>
    <property type="project" value="TreeGrafter"/>
</dbReference>
<dbReference type="OrthoDB" id="9793321at2"/>
<dbReference type="PROSITE" id="PS50110">
    <property type="entry name" value="RESPONSE_REGULATORY"/>
    <property type="match status" value="1"/>
</dbReference>
<dbReference type="InterPro" id="IPR011006">
    <property type="entry name" value="CheY-like_superfamily"/>
</dbReference>
<evidence type="ECO:0000256" key="6">
    <source>
        <dbReference type="ARBA" id="ARBA00023125"/>
    </source>
</evidence>
<dbReference type="GO" id="GO:0000976">
    <property type="term" value="F:transcription cis-regulatory region binding"/>
    <property type="evidence" value="ECO:0007669"/>
    <property type="project" value="TreeGrafter"/>
</dbReference>
<keyword evidence="2" id="KW-0963">Cytoplasm</keyword>
<dbReference type="KEGG" id="talb:FTW19_02995"/>
<evidence type="ECO:0000256" key="1">
    <source>
        <dbReference type="ARBA" id="ARBA00004496"/>
    </source>
</evidence>
<dbReference type="SUPFAM" id="SSF46894">
    <property type="entry name" value="C-terminal effector domain of the bipartite response regulators"/>
    <property type="match status" value="1"/>
</dbReference>
<dbReference type="AlphaFoldDB" id="A0A5B9EM39"/>
<feature type="domain" description="OmpR/PhoB-type" evidence="11">
    <location>
        <begin position="132"/>
        <end position="231"/>
    </location>
</feature>
<evidence type="ECO:0000256" key="4">
    <source>
        <dbReference type="ARBA" id="ARBA00023012"/>
    </source>
</evidence>
<dbReference type="PANTHER" id="PTHR48111:SF39">
    <property type="entry name" value="TRANSCRIPTIONAL REGULATORY PROTEIN CPXR"/>
    <property type="match status" value="1"/>
</dbReference>
<keyword evidence="6 9" id="KW-0238">DNA-binding</keyword>
<organism evidence="12 13">
    <name type="scientific">Terriglobus albidus</name>
    <dbReference type="NCBI Taxonomy" id="1592106"/>
    <lineage>
        <taxon>Bacteria</taxon>
        <taxon>Pseudomonadati</taxon>
        <taxon>Acidobacteriota</taxon>
        <taxon>Terriglobia</taxon>
        <taxon>Terriglobales</taxon>
        <taxon>Acidobacteriaceae</taxon>
        <taxon>Terriglobus</taxon>
    </lineage>
</organism>
<evidence type="ECO:0000256" key="7">
    <source>
        <dbReference type="ARBA" id="ARBA00023163"/>
    </source>
</evidence>
<dbReference type="EMBL" id="CP042806">
    <property type="protein sequence ID" value="QEE31146.1"/>
    <property type="molecule type" value="Genomic_DNA"/>
</dbReference>
<dbReference type="CDD" id="cd00383">
    <property type="entry name" value="trans_reg_C"/>
    <property type="match status" value="1"/>
</dbReference>